<evidence type="ECO:0000256" key="2">
    <source>
        <dbReference type="ARBA" id="ARBA00022448"/>
    </source>
</evidence>
<dbReference type="Pfam" id="PF00528">
    <property type="entry name" value="BPD_transp_1"/>
    <property type="match status" value="1"/>
</dbReference>
<dbReference type="InterPro" id="IPR000515">
    <property type="entry name" value="MetI-like"/>
</dbReference>
<evidence type="ECO:0000313" key="10">
    <source>
        <dbReference type="Proteomes" id="UP000318405"/>
    </source>
</evidence>
<evidence type="ECO:0000256" key="3">
    <source>
        <dbReference type="ARBA" id="ARBA00022475"/>
    </source>
</evidence>
<dbReference type="GO" id="GO:0055085">
    <property type="term" value="P:transmembrane transport"/>
    <property type="evidence" value="ECO:0007669"/>
    <property type="project" value="InterPro"/>
</dbReference>
<accession>A0A556B2W6</accession>
<dbReference type="CDD" id="cd06261">
    <property type="entry name" value="TM_PBP2"/>
    <property type="match status" value="1"/>
</dbReference>
<dbReference type="AlphaFoldDB" id="A0A556B2W6"/>
<gene>
    <name evidence="9" type="ORF">FOZ76_00045</name>
</gene>
<keyword evidence="5 7" id="KW-1133">Transmembrane helix</keyword>
<keyword evidence="4 7" id="KW-0812">Transmembrane</keyword>
<name>A0A556B2W6_9BURK</name>
<evidence type="ECO:0000256" key="1">
    <source>
        <dbReference type="ARBA" id="ARBA00004651"/>
    </source>
</evidence>
<evidence type="ECO:0000256" key="7">
    <source>
        <dbReference type="RuleBase" id="RU363032"/>
    </source>
</evidence>
<dbReference type="PANTHER" id="PTHR30151:SF0">
    <property type="entry name" value="ABC TRANSPORTER PERMEASE PROTEIN MJ0413-RELATED"/>
    <property type="match status" value="1"/>
</dbReference>
<feature type="transmembrane region" description="Helical" evidence="7">
    <location>
        <begin position="86"/>
        <end position="103"/>
    </location>
</feature>
<feature type="transmembrane region" description="Helical" evidence="7">
    <location>
        <begin position="239"/>
        <end position="260"/>
    </location>
</feature>
<evidence type="ECO:0000256" key="5">
    <source>
        <dbReference type="ARBA" id="ARBA00022989"/>
    </source>
</evidence>
<dbReference type="PROSITE" id="PS50928">
    <property type="entry name" value="ABC_TM1"/>
    <property type="match status" value="1"/>
</dbReference>
<evidence type="ECO:0000256" key="6">
    <source>
        <dbReference type="ARBA" id="ARBA00023136"/>
    </source>
</evidence>
<evidence type="ECO:0000259" key="8">
    <source>
        <dbReference type="PROSITE" id="PS50928"/>
    </source>
</evidence>
<comment type="subcellular location">
    <subcellularLocation>
        <location evidence="1 7">Cell membrane</location>
        <topology evidence="1 7">Multi-pass membrane protein</topology>
    </subcellularLocation>
</comment>
<dbReference type="GO" id="GO:0005886">
    <property type="term" value="C:plasma membrane"/>
    <property type="evidence" value="ECO:0007669"/>
    <property type="project" value="UniProtKB-SubCell"/>
</dbReference>
<feature type="domain" description="ABC transmembrane type-1" evidence="8">
    <location>
        <begin position="77"/>
        <end position="261"/>
    </location>
</feature>
<protein>
    <submittedName>
        <fullName evidence="9">ABC transporter permease</fullName>
    </submittedName>
</protein>
<keyword evidence="6 7" id="KW-0472">Membrane</keyword>
<dbReference type="SUPFAM" id="SSF161098">
    <property type="entry name" value="MetI-like"/>
    <property type="match status" value="1"/>
</dbReference>
<dbReference type="PANTHER" id="PTHR30151">
    <property type="entry name" value="ALKANE SULFONATE ABC TRANSPORTER-RELATED, MEMBRANE SUBUNIT"/>
    <property type="match status" value="1"/>
</dbReference>
<proteinExistence type="inferred from homology"/>
<dbReference type="OrthoDB" id="8138334at2"/>
<feature type="transmembrane region" description="Helical" evidence="7">
    <location>
        <begin position="115"/>
        <end position="137"/>
    </location>
</feature>
<keyword evidence="2 7" id="KW-0813">Transport</keyword>
<keyword evidence="3" id="KW-1003">Cell membrane</keyword>
<dbReference type="Proteomes" id="UP000318405">
    <property type="component" value="Unassembled WGS sequence"/>
</dbReference>
<evidence type="ECO:0000313" key="9">
    <source>
        <dbReference type="EMBL" id="TSH99165.1"/>
    </source>
</evidence>
<reference evidence="9 10" key="1">
    <citation type="submission" date="2019-07" db="EMBL/GenBank/DDBJ databases">
        <title>Qingshengfaniella alkalisoli gen. nov., sp. nov., isolated from saline soil.</title>
        <authorList>
            <person name="Xu L."/>
            <person name="Huang X.-X."/>
            <person name="Sun J.-Q."/>
        </authorList>
    </citation>
    <scope>NUCLEOTIDE SEQUENCE [LARGE SCALE GENOMIC DNA]</scope>
    <source>
        <strain evidence="9 10">DSM 27279</strain>
    </source>
</reference>
<comment type="caution">
    <text evidence="9">The sequence shown here is derived from an EMBL/GenBank/DDBJ whole genome shotgun (WGS) entry which is preliminary data.</text>
</comment>
<dbReference type="InterPro" id="IPR035906">
    <property type="entry name" value="MetI-like_sf"/>
</dbReference>
<comment type="similarity">
    <text evidence="7">Belongs to the binding-protein-dependent transport system permease family.</text>
</comment>
<dbReference type="Gene3D" id="1.10.3720.10">
    <property type="entry name" value="MetI-like"/>
    <property type="match status" value="1"/>
</dbReference>
<keyword evidence="10" id="KW-1185">Reference proteome</keyword>
<sequence length="269" mass="29280">MDQTMTAAANVPHMRIARFFSIFVEPAKVLVSLAGVVCVWWLFAASGVVSTDLFPSPPAVWAAAVEMYRSGTMWLDLSASLKRAIVGFSIGSIVGIIVGLLTSRTRFFRFALNPFLTLARPIPVIALVPVAIVWFGIGDESKYAVISFAVGLTVWLNTHHGMEHVPQTYIRASRSLGAPLAREFFQVVIPASAPHILAGLRMGAALAFLSLVAAELTGASSGIGYRLQEARQYLRMDRMFVGLIQLGVLGALLDLLFVVLGRRVVHWEQ</sequence>
<dbReference type="EMBL" id="VLTJ01000001">
    <property type="protein sequence ID" value="TSH99165.1"/>
    <property type="molecule type" value="Genomic_DNA"/>
</dbReference>
<feature type="transmembrane region" description="Helical" evidence="7">
    <location>
        <begin position="204"/>
        <end position="227"/>
    </location>
</feature>
<evidence type="ECO:0000256" key="4">
    <source>
        <dbReference type="ARBA" id="ARBA00022692"/>
    </source>
</evidence>
<organism evidence="9 10">
    <name type="scientific">Verticiella sediminum</name>
    <dbReference type="NCBI Taxonomy" id="1247510"/>
    <lineage>
        <taxon>Bacteria</taxon>
        <taxon>Pseudomonadati</taxon>
        <taxon>Pseudomonadota</taxon>
        <taxon>Betaproteobacteria</taxon>
        <taxon>Burkholderiales</taxon>
        <taxon>Alcaligenaceae</taxon>
        <taxon>Verticiella</taxon>
    </lineage>
</organism>